<name>A0A9J6GDY6_HAELO</name>
<proteinExistence type="predicted"/>
<dbReference type="Proteomes" id="UP000821853">
    <property type="component" value="Chromosome 4"/>
</dbReference>
<organism evidence="1 2">
    <name type="scientific">Haemaphysalis longicornis</name>
    <name type="common">Bush tick</name>
    <dbReference type="NCBI Taxonomy" id="44386"/>
    <lineage>
        <taxon>Eukaryota</taxon>
        <taxon>Metazoa</taxon>
        <taxon>Ecdysozoa</taxon>
        <taxon>Arthropoda</taxon>
        <taxon>Chelicerata</taxon>
        <taxon>Arachnida</taxon>
        <taxon>Acari</taxon>
        <taxon>Parasitiformes</taxon>
        <taxon>Ixodida</taxon>
        <taxon>Ixodoidea</taxon>
        <taxon>Ixodidae</taxon>
        <taxon>Haemaphysalinae</taxon>
        <taxon>Haemaphysalis</taxon>
    </lineage>
</organism>
<dbReference type="AlphaFoldDB" id="A0A9J6GDY6"/>
<gene>
    <name evidence="1" type="ORF">HPB48_011382</name>
</gene>
<sequence>MEAVLAKRKAPPMHCTARLCYAIVVRYIGLQVLQITRLVRSRGGVDGFLVGPVNGQLWDELDEKNLEEARKAQRMKQRAGNFRALATKQNFWRGRGSCESKF</sequence>
<keyword evidence="2" id="KW-1185">Reference proteome</keyword>
<reference evidence="1 2" key="1">
    <citation type="journal article" date="2020" name="Cell">
        <title>Large-Scale Comparative Analyses of Tick Genomes Elucidate Their Genetic Diversity and Vector Capacities.</title>
        <authorList>
            <consortium name="Tick Genome and Microbiome Consortium (TIGMIC)"/>
            <person name="Jia N."/>
            <person name="Wang J."/>
            <person name="Shi W."/>
            <person name="Du L."/>
            <person name="Sun Y."/>
            <person name="Zhan W."/>
            <person name="Jiang J.F."/>
            <person name="Wang Q."/>
            <person name="Zhang B."/>
            <person name="Ji P."/>
            <person name="Bell-Sakyi L."/>
            <person name="Cui X.M."/>
            <person name="Yuan T.T."/>
            <person name="Jiang B.G."/>
            <person name="Yang W.F."/>
            <person name="Lam T.T."/>
            <person name="Chang Q.C."/>
            <person name="Ding S.J."/>
            <person name="Wang X.J."/>
            <person name="Zhu J.G."/>
            <person name="Ruan X.D."/>
            <person name="Zhao L."/>
            <person name="Wei J.T."/>
            <person name="Ye R.Z."/>
            <person name="Que T.C."/>
            <person name="Du C.H."/>
            <person name="Zhou Y.H."/>
            <person name="Cheng J.X."/>
            <person name="Dai P.F."/>
            <person name="Guo W.B."/>
            <person name="Han X.H."/>
            <person name="Huang E.J."/>
            <person name="Li L.F."/>
            <person name="Wei W."/>
            <person name="Gao Y.C."/>
            <person name="Liu J.Z."/>
            <person name="Shao H.Z."/>
            <person name="Wang X."/>
            <person name="Wang C.C."/>
            <person name="Yang T.C."/>
            <person name="Huo Q.B."/>
            <person name="Li W."/>
            <person name="Chen H.Y."/>
            <person name="Chen S.E."/>
            <person name="Zhou L.G."/>
            <person name="Ni X.B."/>
            <person name="Tian J.H."/>
            <person name="Sheng Y."/>
            <person name="Liu T."/>
            <person name="Pan Y.S."/>
            <person name="Xia L.Y."/>
            <person name="Li J."/>
            <person name="Zhao F."/>
            <person name="Cao W.C."/>
        </authorList>
    </citation>
    <scope>NUCLEOTIDE SEQUENCE [LARGE SCALE GENOMIC DNA]</scope>
    <source>
        <strain evidence="1">HaeL-2018</strain>
    </source>
</reference>
<accession>A0A9J6GDY6</accession>
<dbReference type="EMBL" id="JABSTR010000006">
    <property type="protein sequence ID" value="KAH9373634.1"/>
    <property type="molecule type" value="Genomic_DNA"/>
</dbReference>
<evidence type="ECO:0000313" key="1">
    <source>
        <dbReference type="EMBL" id="KAH9373634.1"/>
    </source>
</evidence>
<protein>
    <submittedName>
        <fullName evidence="1">Uncharacterized protein</fullName>
    </submittedName>
</protein>
<dbReference type="VEuPathDB" id="VectorBase:HLOH_051486"/>
<comment type="caution">
    <text evidence="1">The sequence shown here is derived from an EMBL/GenBank/DDBJ whole genome shotgun (WGS) entry which is preliminary data.</text>
</comment>
<evidence type="ECO:0000313" key="2">
    <source>
        <dbReference type="Proteomes" id="UP000821853"/>
    </source>
</evidence>